<feature type="compositionally biased region" description="Basic and acidic residues" evidence="1">
    <location>
        <begin position="368"/>
        <end position="377"/>
    </location>
</feature>
<dbReference type="PANTHER" id="PTHR15629">
    <property type="entry name" value="SH3YL1 PROTEIN"/>
    <property type="match status" value="1"/>
</dbReference>
<feature type="region of interest" description="Disordered" evidence="1">
    <location>
        <begin position="453"/>
        <end position="583"/>
    </location>
</feature>
<protein>
    <recommendedName>
        <fullName evidence="2">Ysc84 actin-binding domain-containing protein</fullName>
    </recommendedName>
</protein>
<dbReference type="GO" id="GO:0035091">
    <property type="term" value="F:phosphatidylinositol binding"/>
    <property type="evidence" value="ECO:0007669"/>
    <property type="project" value="TreeGrafter"/>
</dbReference>
<dbReference type="AlphaFoldDB" id="A0AA39Y9Q6"/>
<feature type="compositionally biased region" description="Polar residues" evidence="1">
    <location>
        <begin position="357"/>
        <end position="366"/>
    </location>
</feature>
<dbReference type="InterPro" id="IPR051702">
    <property type="entry name" value="SH3_domain_YSC84-like"/>
</dbReference>
<sequence length="583" mass="61200">MSANNDQKPPAIPTKEPEFFPPPPPGPPPSHAQQQPHLQQQVPQHPDEIPIPDYDIPRYDPAHPHFAPQKTSKPEDDIYDATPTEEHPPPFPPRPTSSGRPEGDGAKSSWSHKLSGWGTKAAAPFNALANKMGSETFLPTSLDKECDKAARILRSFAKDGIYSDAAPQQQPANPPQTGDAPIAAQPTEVVKGKKPRTLLTIPSKVIARAQGLAIFTTARAGFQVSGATGSGILIARKPDGTWSPPSGIQVHSVGAGFVFGLDIYDCVVVINTREALEAFTRTRMSLGSDLAVTAGPWGAGGALDFGMPQSQKGKEKAVEEQPQPTGVVTPLTDDKKNFQEQPQIPAVEPQEIPAISTPETTSQGRPGSSRDRKPSPFREVIKNPVYSYVKSRGFYAGVQIDGTVVTERKDANAAFYGVPISVDKIIKGEVPAQGPMWPTGAKLLFEVLKGAEGWRGQQGQQPQAQPTHTPGLAAGGPAPPVPSTAPAPGAAPGVTAGMQGLNLDGSNPGPSSAFGTGPAPPPVVTTSAADAKAAEAAAESARQEPYSAAPPSYSSPTGAEDMPPAYVEDGQYRPSVDSKTGQH</sequence>
<accession>A0AA39Y9Q6</accession>
<dbReference type="EMBL" id="JAULSV010000003">
    <property type="protein sequence ID" value="KAK0648644.1"/>
    <property type="molecule type" value="Genomic_DNA"/>
</dbReference>
<gene>
    <name evidence="3" type="ORF">B0T16DRAFT_324785</name>
</gene>
<feature type="region of interest" description="Disordered" evidence="1">
    <location>
        <begin position="1"/>
        <end position="115"/>
    </location>
</feature>
<keyword evidence="4" id="KW-1185">Reference proteome</keyword>
<dbReference type="Pfam" id="PF04366">
    <property type="entry name" value="Ysc84"/>
    <property type="match status" value="1"/>
</dbReference>
<dbReference type="InterPro" id="IPR007461">
    <property type="entry name" value="Ysc84_actin-binding"/>
</dbReference>
<organism evidence="3 4">
    <name type="scientific">Cercophora newfieldiana</name>
    <dbReference type="NCBI Taxonomy" id="92897"/>
    <lineage>
        <taxon>Eukaryota</taxon>
        <taxon>Fungi</taxon>
        <taxon>Dikarya</taxon>
        <taxon>Ascomycota</taxon>
        <taxon>Pezizomycotina</taxon>
        <taxon>Sordariomycetes</taxon>
        <taxon>Sordariomycetidae</taxon>
        <taxon>Sordariales</taxon>
        <taxon>Lasiosphaeriaceae</taxon>
        <taxon>Cercophora</taxon>
    </lineage>
</organism>
<name>A0AA39Y9Q6_9PEZI</name>
<feature type="compositionally biased region" description="Pro residues" evidence="1">
    <location>
        <begin position="19"/>
        <end position="30"/>
    </location>
</feature>
<feature type="region of interest" description="Disordered" evidence="1">
    <location>
        <begin position="302"/>
        <end position="377"/>
    </location>
</feature>
<feature type="compositionally biased region" description="Low complexity" evidence="1">
    <location>
        <begin position="31"/>
        <end position="44"/>
    </location>
</feature>
<dbReference type="Proteomes" id="UP001174936">
    <property type="component" value="Unassembled WGS sequence"/>
</dbReference>
<comment type="caution">
    <text evidence="3">The sequence shown here is derived from an EMBL/GenBank/DDBJ whole genome shotgun (WGS) entry which is preliminary data.</text>
</comment>
<feature type="compositionally biased region" description="Low complexity" evidence="1">
    <location>
        <begin position="524"/>
        <end position="556"/>
    </location>
</feature>
<feature type="compositionally biased region" description="Low complexity" evidence="1">
    <location>
        <begin position="486"/>
        <end position="497"/>
    </location>
</feature>
<feature type="compositionally biased region" description="Polar residues" evidence="1">
    <location>
        <begin position="504"/>
        <end position="514"/>
    </location>
</feature>
<evidence type="ECO:0000256" key="1">
    <source>
        <dbReference type="SAM" id="MobiDB-lite"/>
    </source>
</evidence>
<evidence type="ECO:0000313" key="3">
    <source>
        <dbReference type="EMBL" id="KAK0648644.1"/>
    </source>
</evidence>
<feature type="domain" description="Ysc84 actin-binding" evidence="2">
    <location>
        <begin position="251"/>
        <end position="450"/>
    </location>
</feature>
<evidence type="ECO:0000313" key="4">
    <source>
        <dbReference type="Proteomes" id="UP001174936"/>
    </source>
</evidence>
<feature type="compositionally biased region" description="Low complexity" evidence="1">
    <location>
        <begin position="457"/>
        <end position="476"/>
    </location>
</feature>
<dbReference type="CDD" id="cd11524">
    <property type="entry name" value="SYLF"/>
    <property type="match status" value="1"/>
</dbReference>
<evidence type="ECO:0000259" key="2">
    <source>
        <dbReference type="Pfam" id="PF04366"/>
    </source>
</evidence>
<reference evidence="3" key="1">
    <citation type="submission" date="2023-06" db="EMBL/GenBank/DDBJ databases">
        <title>Genome-scale phylogeny and comparative genomics of the fungal order Sordariales.</title>
        <authorList>
            <consortium name="Lawrence Berkeley National Laboratory"/>
            <person name="Hensen N."/>
            <person name="Bonometti L."/>
            <person name="Westerberg I."/>
            <person name="Brannstrom I.O."/>
            <person name="Guillou S."/>
            <person name="Cros-Aarteil S."/>
            <person name="Calhoun S."/>
            <person name="Haridas S."/>
            <person name="Kuo A."/>
            <person name="Mondo S."/>
            <person name="Pangilinan J."/>
            <person name="Riley R."/>
            <person name="Labutti K."/>
            <person name="Andreopoulos B."/>
            <person name="Lipzen A."/>
            <person name="Chen C."/>
            <person name="Yanf M."/>
            <person name="Daum C."/>
            <person name="Ng V."/>
            <person name="Clum A."/>
            <person name="Steindorff A."/>
            <person name="Ohm R."/>
            <person name="Martin F."/>
            <person name="Silar P."/>
            <person name="Natvig D."/>
            <person name="Lalanne C."/>
            <person name="Gautier V."/>
            <person name="Ament-Velasquez S.L."/>
            <person name="Kruys A."/>
            <person name="Hutchinson M.I."/>
            <person name="Powell A.J."/>
            <person name="Barry K."/>
            <person name="Miller A.N."/>
            <person name="Grigoriev I.V."/>
            <person name="Debuchy R."/>
            <person name="Gladieux P."/>
            <person name="Thoren M.H."/>
            <person name="Johannesson H."/>
        </authorList>
    </citation>
    <scope>NUCLEOTIDE SEQUENCE</scope>
    <source>
        <strain evidence="3">SMH2532-1</strain>
    </source>
</reference>
<proteinExistence type="predicted"/>
<dbReference type="PANTHER" id="PTHR15629:SF8">
    <property type="entry name" value="DUF500 DOMAIN PROTEIN (AFU_ORTHOLOGUE AFUA_5G07310)"/>
    <property type="match status" value="1"/>
</dbReference>